<organism evidence="7 8">
    <name type="scientific">Flexivirga caeni</name>
    <dbReference type="NCBI Taxonomy" id="2294115"/>
    <lineage>
        <taxon>Bacteria</taxon>
        <taxon>Bacillati</taxon>
        <taxon>Actinomycetota</taxon>
        <taxon>Actinomycetes</taxon>
        <taxon>Micrococcales</taxon>
        <taxon>Dermacoccaceae</taxon>
        <taxon>Flexivirga</taxon>
    </lineage>
</organism>
<evidence type="ECO:0000256" key="6">
    <source>
        <dbReference type="SAM" id="Phobius"/>
    </source>
</evidence>
<dbReference type="OrthoDB" id="9808136at2"/>
<evidence type="ECO:0000256" key="3">
    <source>
        <dbReference type="ARBA" id="ARBA00022692"/>
    </source>
</evidence>
<dbReference type="Proteomes" id="UP000271678">
    <property type="component" value="Unassembled WGS sequence"/>
</dbReference>
<comment type="caution">
    <text evidence="7">The sequence shown here is derived from an EMBL/GenBank/DDBJ whole genome shotgun (WGS) entry which is preliminary data.</text>
</comment>
<dbReference type="PANTHER" id="PTHR32196">
    <property type="entry name" value="ABC TRANSPORTER PERMEASE PROTEIN YPHD-RELATED-RELATED"/>
    <property type="match status" value="1"/>
</dbReference>
<proteinExistence type="predicted"/>
<feature type="transmembrane region" description="Helical" evidence="6">
    <location>
        <begin position="41"/>
        <end position="61"/>
    </location>
</feature>
<evidence type="ECO:0000256" key="4">
    <source>
        <dbReference type="ARBA" id="ARBA00022989"/>
    </source>
</evidence>
<evidence type="ECO:0000256" key="2">
    <source>
        <dbReference type="ARBA" id="ARBA00022475"/>
    </source>
</evidence>
<evidence type="ECO:0000256" key="1">
    <source>
        <dbReference type="ARBA" id="ARBA00004651"/>
    </source>
</evidence>
<evidence type="ECO:0000313" key="7">
    <source>
        <dbReference type="EMBL" id="RNI24240.1"/>
    </source>
</evidence>
<keyword evidence="3 6" id="KW-0812">Transmembrane</keyword>
<dbReference type="RefSeq" id="WP_123270283.1">
    <property type="nucleotide sequence ID" value="NZ_RJJQ01000003.1"/>
</dbReference>
<accession>A0A3M9MFA8</accession>
<dbReference type="CDD" id="cd06579">
    <property type="entry name" value="TM_PBP1_transp_AraH_like"/>
    <property type="match status" value="1"/>
</dbReference>
<feature type="transmembrane region" description="Helical" evidence="6">
    <location>
        <begin position="148"/>
        <end position="169"/>
    </location>
</feature>
<dbReference type="Pfam" id="PF02653">
    <property type="entry name" value="BPD_transp_2"/>
    <property type="match status" value="1"/>
</dbReference>
<keyword evidence="8" id="KW-1185">Reference proteome</keyword>
<keyword evidence="2" id="KW-1003">Cell membrane</keyword>
<reference evidence="7 8" key="1">
    <citation type="submission" date="2018-11" db="EMBL/GenBank/DDBJ databases">
        <title>Draft genome of Simplicispira Flexivirga sp. BO-16.</title>
        <authorList>
            <person name="Im W.T."/>
        </authorList>
    </citation>
    <scope>NUCLEOTIDE SEQUENCE [LARGE SCALE GENOMIC DNA]</scope>
    <source>
        <strain evidence="7 8">BO-16</strain>
    </source>
</reference>
<dbReference type="EMBL" id="RJJQ01000003">
    <property type="protein sequence ID" value="RNI24240.1"/>
    <property type="molecule type" value="Genomic_DNA"/>
</dbReference>
<feature type="transmembrane region" description="Helical" evidence="6">
    <location>
        <begin position="81"/>
        <end position="107"/>
    </location>
</feature>
<evidence type="ECO:0000313" key="8">
    <source>
        <dbReference type="Proteomes" id="UP000271678"/>
    </source>
</evidence>
<gene>
    <name evidence="7" type="ORF">EFY87_04525</name>
</gene>
<feature type="transmembrane region" description="Helical" evidence="6">
    <location>
        <begin position="240"/>
        <end position="258"/>
    </location>
</feature>
<name>A0A3M9MFA8_9MICO</name>
<dbReference type="GO" id="GO:0022857">
    <property type="term" value="F:transmembrane transporter activity"/>
    <property type="evidence" value="ECO:0007669"/>
    <property type="project" value="InterPro"/>
</dbReference>
<dbReference type="PANTHER" id="PTHR32196:SF72">
    <property type="entry name" value="RIBOSE IMPORT PERMEASE PROTEIN RBSC"/>
    <property type="match status" value="1"/>
</dbReference>
<feature type="transmembrane region" description="Helical" evidence="6">
    <location>
        <begin position="321"/>
        <end position="343"/>
    </location>
</feature>
<keyword evidence="4 6" id="KW-1133">Transmembrane helix</keyword>
<feature type="transmembrane region" description="Helical" evidence="6">
    <location>
        <begin position="296"/>
        <end position="315"/>
    </location>
</feature>
<comment type="subcellular location">
    <subcellularLocation>
        <location evidence="1">Cell membrane</location>
        <topology evidence="1">Multi-pass membrane protein</topology>
    </subcellularLocation>
</comment>
<dbReference type="GO" id="GO:0005886">
    <property type="term" value="C:plasma membrane"/>
    <property type="evidence" value="ECO:0007669"/>
    <property type="project" value="UniProtKB-SubCell"/>
</dbReference>
<keyword evidence="5 6" id="KW-0472">Membrane</keyword>
<feature type="transmembrane region" description="Helical" evidence="6">
    <location>
        <begin position="119"/>
        <end position="142"/>
    </location>
</feature>
<protein>
    <submittedName>
        <fullName evidence="7">ABC transporter permease</fullName>
    </submittedName>
</protein>
<evidence type="ECO:0000256" key="5">
    <source>
        <dbReference type="ARBA" id="ARBA00023136"/>
    </source>
</evidence>
<dbReference type="InterPro" id="IPR001851">
    <property type="entry name" value="ABC_transp_permease"/>
</dbReference>
<sequence length="353" mass="36899">MNDAKRPENAHAAQDPSSKNISRVLRETPVAIAQRIIRQNINVAAVIVLFVVIFTIFSIAAPQFLTSDNIVNMARQMAASLVAGVGMTMVLAVAGIDLSIGSVLTLASAALVPLMDHGLGGTGAIIAVLLIGAAIGAMNGYFTAYQKLPAFIVTLAGLVALTGLANLVAQGESYQVTRPEWLINLGQGSAGPIPYQVFVEIAAIWAGWYTLNRLRFGKHMLGIGSNEEAVRRSGVNTRQVILCVYLISGLSAAAAGLLETARIGAGSAELVQNFELLVIAGVVLGGTSLFGGRATITGTVFGVCTLEVIENGLILVHVNSYWVPIVEGAIVLGAVLLNSRVFGRLKLGTLATR</sequence>
<dbReference type="AlphaFoldDB" id="A0A3M9MFA8"/>
<feature type="transmembrane region" description="Helical" evidence="6">
    <location>
        <begin position="270"/>
        <end position="289"/>
    </location>
</feature>